<protein>
    <submittedName>
        <fullName evidence="2">Uncharacterized protein</fullName>
    </submittedName>
</protein>
<dbReference type="EnsemblBacteria" id="ABA53523">
    <property type="protein sequence ID" value="ABA53523"/>
    <property type="gene ID" value="BURPS1710b_A2241"/>
</dbReference>
<feature type="compositionally biased region" description="Basic and acidic residues" evidence="1">
    <location>
        <begin position="18"/>
        <end position="27"/>
    </location>
</feature>
<dbReference type="EMBL" id="CP000125">
    <property type="protein sequence ID" value="ABA53523.1"/>
    <property type="molecule type" value="Genomic_DNA"/>
</dbReference>
<evidence type="ECO:0000256" key="1">
    <source>
        <dbReference type="SAM" id="MobiDB-lite"/>
    </source>
</evidence>
<gene>
    <name evidence="2" type="ordered locus">BURPS1710b_A2241</name>
</gene>
<proteinExistence type="predicted"/>
<dbReference type="KEGG" id="bpm:BURPS1710b_A2241"/>
<feature type="region of interest" description="Disordered" evidence="1">
    <location>
        <begin position="1"/>
        <end position="27"/>
    </location>
</feature>
<sequence>MTPGRGGGARRATGALRRASDQPARRREISQLNPVRDAEAFAQLAQMVIDVVRAGVEPSADLLVGGAFGDADEQFALERREALGRALARRRDQLRRGEAVHRQAERQHLLERRRRDPVARAARRGEARERVHARARHGHRIHHAAAHVVVVHHAQETVERVAAARRVLARELPQVPDDGHARCARAEHARIDVVMAAAHVIAAIRGRRERFVQIQAFGVVARELEGEIGERREAHQPQQACRDAAAFGGAARAREHFRHAQARREARIGVGRASRMAAPDDVDRLRVARRAARIRARRGPRARRDGGVFLHCNVRHDEKPRGGGPAPFDRTDGRGVRSQRARS</sequence>
<reference evidence="2 3" key="1">
    <citation type="submission" date="2005-09" db="EMBL/GenBank/DDBJ databases">
        <authorList>
            <person name="Woods D.E."/>
            <person name="Nierman W.C."/>
        </authorList>
    </citation>
    <scope>NUCLEOTIDE SEQUENCE [LARGE SCALE GENOMIC DNA]</scope>
    <source>
        <strain evidence="2 3">1710b</strain>
    </source>
</reference>
<dbReference type="Proteomes" id="UP000002700">
    <property type="component" value="Chromosome II"/>
</dbReference>
<evidence type="ECO:0000313" key="3">
    <source>
        <dbReference type="Proteomes" id="UP000002700"/>
    </source>
</evidence>
<accession>Q3JGB2</accession>
<dbReference type="HOGENOM" id="CLU_808169_0_0_4"/>
<organism evidence="2 3">
    <name type="scientific">Burkholderia pseudomallei (strain 1710b)</name>
    <dbReference type="NCBI Taxonomy" id="320372"/>
    <lineage>
        <taxon>Bacteria</taxon>
        <taxon>Pseudomonadati</taxon>
        <taxon>Pseudomonadota</taxon>
        <taxon>Betaproteobacteria</taxon>
        <taxon>Burkholderiales</taxon>
        <taxon>Burkholderiaceae</taxon>
        <taxon>Burkholderia</taxon>
        <taxon>pseudomallei group</taxon>
    </lineage>
</organism>
<name>Q3JGB2_BURP1</name>
<feature type="region of interest" description="Disordered" evidence="1">
    <location>
        <begin position="314"/>
        <end position="343"/>
    </location>
</feature>
<dbReference type="AlphaFoldDB" id="Q3JGB2"/>
<evidence type="ECO:0000313" key="2">
    <source>
        <dbReference type="EMBL" id="ABA53523.1"/>
    </source>
</evidence>